<feature type="compositionally biased region" description="Basic and acidic residues" evidence="1">
    <location>
        <begin position="194"/>
        <end position="209"/>
    </location>
</feature>
<name>A0A1H9YFJ9_9GAMM</name>
<evidence type="ECO:0000313" key="4">
    <source>
        <dbReference type="Proteomes" id="UP000198762"/>
    </source>
</evidence>
<keyword evidence="4" id="KW-1185">Reference proteome</keyword>
<protein>
    <submittedName>
        <fullName evidence="3">Uncharacterized protein</fullName>
    </submittedName>
</protein>
<feature type="compositionally biased region" description="Polar residues" evidence="1">
    <location>
        <begin position="210"/>
        <end position="219"/>
    </location>
</feature>
<reference evidence="4" key="1">
    <citation type="submission" date="2016-10" db="EMBL/GenBank/DDBJ databases">
        <authorList>
            <person name="Varghese N."/>
            <person name="Submissions S."/>
        </authorList>
    </citation>
    <scope>NUCLEOTIDE SEQUENCE [LARGE SCALE GENOMIC DNA]</scope>
    <source>
        <strain evidence="4">CGMCC 1.6489</strain>
    </source>
</reference>
<evidence type="ECO:0000256" key="1">
    <source>
        <dbReference type="SAM" id="MobiDB-lite"/>
    </source>
</evidence>
<keyword evidence="2" id="KW-0472">Membrane</keyword>
<evidence type="ECO:0000256" key="2">
    <source>
        <dbReference type="SAM" id="Phobius"/>
    </source>
</evidence>
<keyword evidence="2" id="KW-1133">Transmembrane helix</keyword>
<feature type="region of interest" description="Disordered" evidence="1">
    <location>
        <begin position="147"/>
        <end position="232"/>
    </location>
</feature>
<sequence length="401" mass="44821">MNHRGLVFHWTNFAYIFFLLFLVFAWASGVDRPDNRLILILIPSVIVGPFMVTKYFMVKEHYAAPFGSGELFVMYVVASFLVLTFGSLTAGIVGNILDVSPLDSRSRSMIGGISVLALLGWVFYPSRGWERCLENERDIREAYYSYSAGDPGQAEPQPAEELERHQEPQQPPVNEAPQRQTPRQAPKHPAPKPGESRESIELSSRRSQKESQTAHTGTPSGPAPFDTGSGPATQSVRVPPYFFTVLVSDLKFPSKHLSRSSRDILDLFNGAAESYFREVIVRLTSYRRAFCRDADQDYSDLCNMVLLPFYVTVGAEACRRIGVPASYAAQTLLQLFQHHCEHFVKRYGNAVDERAIASLLAATEGMLSMAPHVGDNEATLSCLRMEMREVVFQVISGIRGR</sequence>
<dbReference type="AlphaFoldDB" id="A0A1H9YFJ9"/>
<evidence type="ECO:0000313" key="3">
    <source>
        <dbReference type="EMBL" id="SES67685.1"/>
    </source>
</evidence>
<dbReference type="EMBL" id="FOHZ01000001">
    <property type="protein sequence ID" value="SES67685.1"/>
    <property type="molecule type" value="Genomic_DNA"/>
</dbReference>
<keyword evidence="2" id="KW-0812">Transmembrane</keyword>
<feature type="transmembrane region" description="Helical" evidence="2">
    <location>
        <begin position="12"/>
        <end position="30"/>
    </location>
</feature>
<proteinExistence type="predicted"/>
<gene>
    <name evidence="3" type="ORF">SAMN04487962_101136</name>
</gene>
<dbReference type="Proteomes" id="UP000198762">
    <property type="component" value="Unassembled WGS sequence"/>
</dbReference>
<feature type="transmembrane region" description="Helical" evidence="2">
    <location>
        <begin position="72"/>
        <end position="97"/>
    </location>
</feature>
<organism evidence="3 4">
    <name type="scientific">Marinobacter segnicrescens</name>
    <dbReference type="NCBI Taxonomy" id="430453"/>
    <lineage>
        <taxon>Bacteria</taxon>
        <taxon>Pseudomonadati</taxon>
        <taxon>Pseudomonadota</taxon>
        <taxon>Gammaproteobacteria</taxon>
        <taxon>Pseudomonadales</taxon>
        <taxon>Marinobacteraceae</taxon>
        <taxon>Marinobacter</taxon>
    </lineage>
</organism>
<dbReference type="RefSeq" id="WP_143066548.1">
    <property type="nucleotide sequence ID" value="NZ_FOHZ01000001.1"/>
</dbReference>
<feature type="transmembrane region" description="Helical" evidence="2">
    <location>
        <begin position="109"/>
        <end position="126"/>
    </location>
</feature>
<feature type="transmembrane region" description="Helical" evidence="2">
    <location>
        <begin position="37"/>
        <end position="57"/>
    </location>
</feature>
<accession>A0A1H9YFJ9</accession>
<dbReference type="STRING" id="430453.SAMN04487962_101136"/>